<evidence type="ECO:0000313" key="1">
    <source>
        <dbReference type="EMBL" id="KAG5461279.1"/>
    </source>
</evidence>
<name>A0A8H7ZXJ2_9FUNG</name>
<dbReference type="AlphaFoldDB" id="A0A8H7ZXJ2"/>
<dbReference type="EMBL" id="JAEFCI010003895">
    <property type="protein sequence ID" value="KAG5461279.1"/>
    <property type="molecule type" value="Genomic_DNA"/>
</dbReference>
<evidence type="ECO:0000313" key="2">
    <source>
        <dbReference type="Proteomes" id="UP000673691"/>
    </source>
</evidence>
<accession>A0A8H7ZXJ2</accession>
<reference evidence="1 2" key="1">
    <citation type="journal article" name="Sci. Rep.">
        <title>Genome-scale phylogenetic analyses confirm Olpidium as the closest living zoosporic fungus to the non-flagellated, terrestrial fungi.</title>
        <authorList>
            <person name="Chang Y."/>
            <person name="Rochon D."/>
            <person name="Sekimoto S."/>
            <person name="Wang Y."/>
            <person name="Chovatia M."/>
            <person name="Sandor L."/>
            <person name="Salamov A."/>
            <person name="Grigoriev I.V."/>
            <person name="Stajich J.E."/>
            <person name="Spatafora J.W."/>
        </authorList>
    </citation>
    <scope>NUCLEOTIDE SEQUENCE [LARGE SCALE GENOMIC DNA]</scope>
    <source>
        <strain evidence="1">S191</strain>
    </source>
</reference>
<dbReference type="Proteomes" id="UP000673691">
    <property type="component" value="Unassembled WGS sequence"/>
</dbReference>
<protein>
    <submittedName>
        <fullName evidence="1">Uncharacterized protein</fullName>
    </submittedName>
</protein>
<gene>
    <name evidence="1" type="ORF">BJ554DRAFT_6552</name>
</gene>
<proteinExistence type="predicted"/>
<organism evidence="1 2">
    <name type="scientific">Olpidium bornovanus</name>
    <dbReference type="NCBI Taxonomy" id="278681"/>
    <lineage>
        <taxon>Eukaryota</taxon>
        <taxon>Fungi</taxon>
        <taxon>Fungi incertae sedis</taxon>
        <taxon>Olpidiomycota</taxon>
        <taxon>Olpidiomycotina</taxon>
        <taxon>Olpidiomycetes</taxon>
        <taxon>Olpidiales</taxon>
        <taxon>Olpidiaceae</taxon>
        <taxon>Olpidium</taxon>
    </lineage>
</organism>
<sequence>MTLLQLSRPVRFSAWLAVGHPRKPVLNTLLEPGIQLSGYPAAGYRAWLLSRLSL</sequence>
<comment type="caution">
    <text evidence="1">The sequence shown here is derived from an EMBL/GenBank/DDBJ whole genome shotgun (WGS) entry which is preliminary data.</text>
</comment>
<keyword evidence="2" id="KW-1185">Reference proteome</keyword>